<gene>
    <name evidence="1" type="ORF">BABA_03589</name>
</gene>
<evidence type="ECO:0000313" key="1">
    <source>
        <dbReference type="EMBL" id="EKN70913.1"/>
    </source>
</evidence>
<dbReference type="AlphaFoldDB" id="K6DRP5"/>
<dbReference type="Proteomes" id="UP000006316">
    <property type="component" value="Unassembled WGS sequence"/>
</dbReference>
<accession>K6DRP5</accession>
<reference evidence="1 2" key="1">
    <citation type="journal article" date="2012" name="Front. Microbiol.">
        <title>Redundancy and modularity in membrane-associated dissimilatory nitrate reduction in Bacillus.</title>
        <authorList>
            <person name="Heylen K."/>
            <person name="Keltjens J."/>
        </authorList>
    </citation>
    <scope>NUCLEOTIDE SEQUENCE [LARGE SCALE GENOMIC DNA]</scope>
    <source>
        <strain evidence="2">LMG 21833T</strain>
    </source>
</reference>
<protein>
    <submittedName>
        <fullName evidence="1">Uncharacterized protein</fullName>
    </submittedName>
</protein>
<dbReference type="RefSeq" id="WP_007083755.1">
    <property type="nucleotide sequence ID" value="NZ_AJLS01000035.1"/>
</dbReference>
<sequence>MLLNPQVERMVKISLKGGIVAATDNFLSASTIQKFVPLEKHVDYSEVLEEAKKLGDTISNFQQKRLLTSCRGSGISPTSSFCNGSDLAVYTKRKLA</sequence>
<organism evidence="1 2">
    <name type="scientific">Neobacillus bataviensis LMG 21833</name>
    <dbReference type="NCBI Taxonomy" id="1117379"/>
    <lineage>
        <taxon>Bacteria</taxon>
        <taxon>Bacillati</taxon>
        <taxon>Bacillota</taxon>
        <taxon>Bacilli</taxon>
        <taxon>Bacillales</taxon>
        <taxon>Bacillaceae</taxon>
        <taxon>Neobacillus</taxon>
    </lineage>
</organism>
<dbReference type="EMBL" id="AJLS01000035">
    <property type="protein sequence ID" value="EKN70913.1"/>
    <property type="molecule type" value="Genomic_DNA"/>
</dbReference>
<proteinExistence type="predicted"/>
<keyword evidence="2" id="KW-1185">Reference proteome</keyword>
<comment type="caution">
    <text evidence="1">The sequence shown here is derived from an EMBL/GenBank/DDBJ whole genome shotgun (WGS) entry which is preliminary data.</text>
</comment>
<evidence type="ECO:0000313" key="2">
    <source>
        <dbReference type="Proteomes" id="UP000006316"/>
    </source>
</evidence>
<name>K6DRP5_9BACI</name>
<dbReference type="PATRIC" id="fig|1117379.3.peg.734"/>